<dbReference type="eggNOG" id="ENOG502RQUY">
    <property type="taxonomic scope" value="Eukaryota"/>
</dbReference>
<dbReference type="EMBL" id="ABSU01000025">
    <property type="protein sequence ID" value="EFE30985.1"/>
    <property type="molecule type" value="Genomic_DNA"/>
</dbReference>
<protein>
    <submittedName>
        <fullName evidence="1">Uncharacterized protein</fullName>
    </submittedName>
</protein>
<keyword evidence="2" id="KW-1185">Reference proteome</keyword>
<comment type="caution">
    <text evidence="1">The sequence shown here is derived from an EMBL/GenBank/DDBJ whole genome shotgun (WGS) entry which is preliminary data.</text>
</comment>
<dbReference type="GeneID" id="9523396"/>
<gene>
    <name evidence="1" type="ORF">ARB_02179</name>
</gene>
<organism evidence="1 2">
    <name type="scientific">Arthroderma benhamiae (strain ATCC MYA-4681 / CBS 112371)</name>
    <name type="common">Trichophyton mentagrophytes</name>
    <dbReference type="NCBI Taxonomy" id="663331"/>
    <lineage>
        <taxon>Eukaryota</taxon>
        <taxon>Fungi</taxon>
        <taxon>Dikarya</taxon>
        <taxon>Ascomycota</taxon>
        <taxon>Pezizomycotina</taxon>
        <taxon>Eurotiomycetes</taxon>
        <taxon>Eurotiomycetidae</taxon>
        <taxon>Onygenales</taxon>
        <taxon>Arthrodermataceae</taxon>
        <taxon>Trichophyton</taxon>
    </lineage>
</organism>
<dbReference type="RefSeq" id="XP_003011625.1">
    <property type="nucleotide sequence ID" value="XM_003011579.1"/>
</dbReference>
<sequence length="147" mass="16922">MAAGAETEPSRSCLALTKIITKYITSFFWPTPVINWLIDPDPDNASRKPSDWGKRQPFIRTLQASNLIEKHCGIAILMYLNKTEDYLSPQETQQLAVLLRERGRFVTHKELLVRQSKALNKSVVSRLEILEILVIEQRLIFGRLRCN</sequence>
<dbReference type="Proteomes" id="UP000008866">
    <property type="component" value="Unassembled WGS sequence"/>
</dbReference>
<dbReference type="AlphaFoldDB" id="D4B150"/>
<proteinExistence type="predicted"/>
<name>D4B150_ARTBC</name>
<evidence type="ECO:0000313" key="2">
    <source>
        <dbReference type="Proteomes" id="UP000008866"/>
    </source>
</evidence>
<evidence type="ECO:0000313" key="1">
    <source>
        <dbReference type="EMBL" id="EFE30985.1"/>
    </source>
</evidence>
<dbReference type="HOGENOM" id="CLU_157447_0_0_1"/>
<accession>D4B150</accession>
<dbReference type="OMA" id="KHCGIAI"/>
<reference evidence="2" key="1">
    <citation type="journal article" date="2011" name="Genome Biol.">
        <title>Comparative and functional genomics provide insights into the pathogenicity of dermatophytic fungi.</title>
        <authorList>
            <person name="Burmester A."/>
            <person name="Shelest E."/>
            <person name="Gloeckner G."/>
            <person name="Heddergott C."/>
            <person name="Schindler S."/>
            <person name="Staib P."/>
            <person name="Heidel A."/>
            <person name="Felder M."/>
            <person name="Petzold A."/>
            <person name="Szafranski K."/>
            <person name="Feuermann M."/>
            <person name="Pedruzzi I."/>
            <person name="Priebe S."/>
            <person name="Groth M."/>
            <person name="Winkler R."/>
            <person name="Li W."/>
            <person name="Kniemeyer O."/>
            <person name="Schroeckh V."/>
            <person name="Hertweck C."/>
            <person name="Hube B."/>
            <person name="White T.C."/>
            <person name="Platzer M."/>
            <person name="Guthke R."/>
            <person name="Heitman J."/>
            <person name="Woestemeyer J."/>
            <person name="Zipfel P.F."/>
            <person name="Monod M."/>
            <person name="Brakhage A.A."/>
        </authorList>
    </citation>
    <scope>NUCLEOTIDE SEQUENCE [LARGE SCALE GENOMIC DNA]</scope>
    <source>
        <strain evidence="2">ATCC MYA-4681 / CBS 112371</strain>
    </source>
</reference>
<dbReference type="KEGG" id="abe:ARB_02179"/>